<gene>
    <name evidence="5" type="ORF">LIZ65_17940</name>
</gene>
<dbReference type="PROSITE" id="PS50110">
    <property type="entry name" value="RESPONSE_REGULATORY"/>
    <property type="match status" value="1"/>
</dbReference>
<dbReference type="InterPro" id="IPR011006">
    <property type="entry name" value="CheY-like_superfamily"/>
</dbReference>
<keyword evidence="3" id="KW-0597">Phosphoprotein</keyword>
<evidence type="ECO:0000256" key="2">
    <source>
        <dbReference type="ARBA" id="ARBA00024867"/>
    </source>
</evidence>
<sequence>MKLYVVDDDKNIQNILKMIIRDRALGTLCGIASNGADALEDMPVLKPDIVIVDLLMPEMDGITFVKKARTLLPSTAFIMLSQVASKDMIAGAYESGIEFYIQKPINSVEVETVVRKVGQSLSAQRTLMQVQNLFTSQQPAGIQPASPSSLSQERPHIVRLKGILQKLGIIGERGSRDIIQLVDYLVEHNINIGEATLTELCSNFSDNPKSVEQRIRRSASAGMVNLANLGLEDYSNDTFTTYANTLYNFEQVRREMDYIRGKGSRHGNVKIKSFLNALMVACLEP</sequence>
<dbReference type="SMART" id="SM00448">
    <property type="entry name" value="REC"/>
    <property type="match status" value="1"/>
</dbReference>
<keyword evidence="6" id="KW-1185">Reference proteome</keyword>
<reference evidence="5 6" key="1">
    <citation type="submission" date="2021-10" db="EMBL/GenBank/DDBJ databases">
        <title>Collection of gut derived symbiotic bacterial strains cultured from healthy donors.</title>
        <authorList>
            <person name="Lin H."/>
            <person name="Littmann E."/>
            <person name="Kohout C."/>
            <person name="Pamer E.G."/>
        </authorList>
    </citation>
    <scope>NUCLEOTIDE SEQUENCE [LARGE SCALE GENOMIC DNA]</scope>
    <source>
        <strain evidence="5 6">DFI.1.165</strain>
    </source>
</reference>
<dbReference type="InterPro" id="IPR013972">
    <property type="entry name" value="YcbB"/>
</dbReference>
<dbReference type="PANTHER" id="PTHR43228:SF8">
    <property type="entry name" value="TRANSCRIPTIONAL REGULATORY PROTEIN GLNL"/>
    <property type="match status" value="1"/>
</dbReference>
<dbReference type="PANTHER" id="PTHR43228">
    <property type="entry name" value="TWO-COMPONENT RESPONSE REGULATOR"/>
    <property type="match status" value="1"/>
</dbReference>
<name>A0ABS8DMZ6_9FIRM</name>
<dbReference type="Pfam" id="PF00072">
    <property type="entry name" value="Response_reg"/>
    <property type="match status" value="1"/>
</dbReference>
<dbReference type="InterPro" id="IPR052048">
    <property type="entry name" value="ST_Response_Regulator"/>
</dbReference>
<evidence type="ECO:0000256" key="1">
    <source>
        <dbReference type="ARBA" id="ARBA00018672"/>
    </source>
</evidence>
<protein>
    <recommendedName>
        <fullName evidence="1">Stage 0 sporulation protein A homolog</fullName>
    </recommendedName>
</protein>
<dbReference type="RefSeq" id="WP_066730718.1">
    <property type="nucleotide sequence ID" value="NZ_JAJCIQ010000004.1"/>
</dbReference>
<dbReference type="Pfam" id="PF08664">
    <property type="entry name" value="YcbB"/>
    <property type="match status" value="1"/>
</dbReference>
<dbReference type="InterPro" id="IPR001789">
    <property type="entry name" value="Sig_transdc_resp-reg_receiver"/>
</dbReference>
<evidence type="ECO:0000313" key="6">
    <source>
        <dbReference type="Proteomes" id="UP001299546"/>
    </source>
</evidence>
<comment type="caution">
    <text evidence="5">The sequence shown here is derived from an EMBL/GenBank/DDBJ whole genome shotgun (WGS) entry which is preliminary data.</text>
</comment>
<evidence type="ECO:0000259" key="4">
    <source>
        <dbReference type="PROSITE" id="PS50110"/>
    </source>
</evidence>
<organism evidence="5 6">
    <name type="scientific">Bariatricus massiliensis</name>
    <dbReference type="NCBI Taxonomy" id="1745713"/>
    <lineage>
        <taxon>Bacteria</taxon>
        <taxon>Bacillati</taxon>
        <taxon>Bacillota</taxon>
        <taxon>Clostridia</taxon>
        <taxon>Lachnospirales</taxon>
        <taxon>Lachnospiraceae</taxon>
        <taxon>Bariatricus</taxon>
    </lineage>
</organism>
<dbReference type="Gene3D" id="3.40.50.2300">
    <property type="match status" value="1"/>
</dbReference>
<feature type="domain" description="Response regulatory" evidence="4">
    <location>
        <begin position="2"/>
        <end position="118"/>
    </location>
</feature>
<proteinExistence type="predicted"/>
<comment type="function">
    <text evidence="2">May play the central regulatory role in sporulation. It may be an element of the effector pathway responsible for the activation of sporulation genes in response to nutritional stress. Spo0A may act in concert with spo0H (a sigma factor) to control the expression of some genes that are critical to the sporulation process.</text>
</comment>
<feature type="modified residue" description="4-aspartylphosphate" evidence="3">
    <location>
        <position position="53"/>
    </location>
</feature>
<evidence type="ECO:0000313" key="5">
    <source>
        <dbReference type="EMBL" id="MCB7389169.1"/>
    </source>
</evidence>
<evidence type="ECO:0000256" key="3">
    <source>
        <dbReference type="PROSITE-ProRule" id="PRU00169"/>
    </source>
</evidence>
<accession>A0ABS8DMZ6</accession>
<dbReference type="EMBL" id="JAJCIS010000019">
    <property type="protein sequence ID" value="MCB7389169.1"/>
    <property type="molecule type" value="Genomic_DNA"/>
</dbReference>
<dbReference type="SUPFAM" id="SSF52172">
    <property type="entry name" value="CheY-like"/>
    <property type="match status" value="1"/>
</dbReference>
<dbReference type="Proteomes" id="UP001299546">
    <property type="component" value="Unassembled WGS sequence"/>
</dbReference>